<feature type="compositionally biased region" description="Polar residues" evidence="2">
    <location>
        <begin position="604"/>
        <end position="615"/>
    </location>
</feature>
<dbReference type="InterPro" id="IPR015425">
    <property type="entry name" value="FH2_Formin"/>
</dbReference>
<organism evidence="4 5">
    <name type="scientific">Platysternon megacephalum</name>
    <name type="common">big-headed turtle</name>
    <dbReference type="NCBI Taxonomy" id="55544"/>
    <lineage>
        <taxon>Eukaryota</taxon>
        <taxon>Metazoa</taxon>
        <taxon>Chordata</taxon>
        <taxon>Craniata</taxon>
        <taxon>Vertebrata</taxon>
        <taxon>Euteleostomi</taxon>
        <taxon>Archelosauria</taxon>
        <taxon>Testudinata</taxon>
        <taxon>Testudines</taxon>
        <taxon>Cryptodira</taxon>
        <taxon>Durocryptodira</taxon>
        <taxon>Testudinoidea</taxon>
        <taxon>Platysternidae</taxon>
        <taxon>Platysternon</taxon>
    </lineage>
</organism>
<dbReference type="SUPFAM" id="SSF101447">
    <property type="entry name" value="Formin homology 2 domain (FH2 domain)"/>
    <property type="match status" value="1"/>
</dbReference>
<comment type="caution">
    <text evidence="4">The sequence shown here is derived from an EMBL/GenBank/DDBJ whole genome shotgun (WGS) entry which is preliminary data.</text>
</comment>
<protein>
    <submittedName>
        <fullName evidence="4">FH2 domain-containing protein 1</fullName>
    </submittedName>
</protein>
<feature type="region of interest" description="Disordered" evidence="2">
    <location>
        <begin position="136"/>
        <end position="160"/>
    </location>
</feature>
<feature type="compositionally biased region" description="Polar residues" evidence="2">
    <location>
        <begin position="1031"/>
        <end position="1045"/>
    </location>
</feature>
<dbReference type="STRING" id="55544.A0A4D9FG31"/>
<evidence type="ECO:0000313" key="5">
    <source>
        <dbReference type="Proteomes" id="UP000297703"/>
    </source>
</evidence>
<evidence type="ECO:0000256" key="2">
    <source>
        <dbReference type="SAM" id="MobiDB-lite"/>
    </source>
</evidence>
<feature type="compositionally biased region" description="Pro residues" evidence="2">
    <location>
        <begin position="34"/>
        <end position="45"/>
    </location>
</feature>
<dbReference type="PROSITE" id="PS51444">
    <property type="entry name" value="FH2"/>
    <property type="match status" value="1"/>
</dbReference>
<feature type="compositionally biased region" description="Polar residues" evidence="2">
    <location>
        <begin position="865"/>
        <end position="880"/>
    </location>
</feature>
<dbReference type="SMART" id="SM00498">
    <property type="entry name" value="FH2"/>
    <property type="match status" value="1"/>
</dbReference>
<dbReference type="OrthoDB" id="26518at2759"/>
<feature type="compositionally biased region" description="Polar residues" evidence="2">
    <location>
        <begin position="1053"/>
        <end position="1065"/>
    </location>
</feature>
<reference evidence="4 5" key="1">
    <citation type="submission" date="2019-04" db="EMBL/GenBank/DDBJ databases">
        <title>Draft genome of the big-headed turtle Platysternon megacephalum.</title>
        <authorList>
            <person name="Gong S."/>
        </authorList>
    </citation>
    <scope>NUCLEOTIDE SEQUENCE [LARGE SCALE GENOMIC DNA]</scope>
    <source>
        <strain evidence="4">DO16091913</strain>
        <tissue evidence="4">Muscle</tissue>
    </source>
</reference>
<feature type="region of interest" description="Disordered" evidence="2">
    <location>
        <begin position="515"/>
        <end position="536"/>
    </location>
</feature>
<dbReference type="PANTHER" id="PTHR46345:SF11">
    <property type="entry name" value="FORMIN-J-LIKE"/>
    <property type="match status" value="1"/>
</dbReference>
<dbReference type="Pfam" id="PF02181">
    <property type="entry name" value="FH2"/>
    <property type="match status" value="1"/>
</dbReference>
<evidence type="ECO:0000256" key="1">
    <source>
        <dbReference type="SAM" id="Coils"/>
    </source>
</evidence>
<feature type="compositionally biased region" description="Pro residues" evidence="2">
    <location>
        <begin position="55"/>
        <end position="81"/>
    </location>
</feature>
<evidence type="ECO:0000259" key="3">
    <source>
        <dbReference type="PROSITE" id="PS51444"/>
    </source>
</evidence>
<keyword evidence="1" id="KW-0175">Coiled coil</keyword>
<dbReference type="AlphaFoldDB" id="A0A4D9FG31"/>
<keyword evidence="5" id="KW-1185">Reference proteome</keyword>
<feature type="compositionally biased region" description="Polar residues" evidence="2">
    <location>
        <begin position="807"/>
        <end position="828"/>
    </location>
</feature>
<feature type="compositionally biased region" description="Polar residues" evidence="2">
    <location>
        <begin position="586"/>
        <end position="595"/>
    </location>
</feature>
<dbReference type="PANTHER" id="PTHR46345">
    <property type="entry name" value="INVERTED FORMIN-2"/>
    <property type="match status" value="1"/>
</dbReference>
<evidence type="ECO:0000313" key="4">
    <source>
        <dbReference type="EMBL" id="TFK16214.1"/>
    </source>
</evidence>
<gene>
    <name evidence="4" type="ORF">DR999_PMT00124</name>
</gene>
<feature type="compositionally biased region" description="Polar residues" evidence="2">
    <location>
        <begin position="741"/>
        <end position="755"/>
    </location>
</feature>
<accession>A0A4D9FG31</accession>
<feature type="compositionally biased region" description="Basic and acidic residues" evidence="2">
    <location>
        <begin position="829"/>
        <end position="864"/>
    </location>
</feature>
<reference evidence="4 5" key="2">
    <citation type="submission" date="2019-04" db="EMBL/GenBank/DDBJ databases">
        <title>The genome sequence of big-headed turtle.</title>
        <authorList>
            <person name="Gong S."/>
        </authorList>
    </citation>
    <scope>NUCLEOTIDE SEQUENCE [LARGE SCALE GENOMIC DNA]</scope>
    <source>
        <strain evidence="4">DO16091913</strain>
        <tissue evidence="4">Muscle</tissue>
    </source>
</reference>
<feature type="region of interest" description="Disordered" evidence="2">
    <location>
        <begin position="729"/>
        <end position="761"/>
    </location>
</feature>
<feature type="coiled-coil region" evidence="1">
    <location>
        <begin position="453"/>
        <end position="480"/>
    </location>
</feature>
<proteinExistence type="predicted"/>
<dbReference type="Proteomes" id="UP000297703">
    <property type="component" value="Unassembled WGS sequence"/>
</dbReference>
<feature type="compositionally biased region" description="Polar residues" evidence="2">
    <location>
        <begin position="518"/>
        <end position="527"/>
    </location>
</feature>
<feature type="coiled-coil region" evidence="1">
    <location>
        <begin position="359"/>
        <end position="386"/>
    </location>
</feature>
<feature type="region of interest" description="Disordered" evidence="2">
    <location>
        <begin position="797"/>
        <end position="1086"/>
    </location>
</feature>
<name>A0A4D9FG31_9SAUR</name>
<feature type="region of interest" description="Disordered" evidence="2">
    <location>
        <begin position="554"/>
        <end position="646"/>
    </location>
</feature>
<dbReference type="EMBL" id="QXTE01000001">
    <property type="protein sequence ID" value="TFK16214.1"/>
    <property type="molecule type" value="Genomic_DNA"/>
</dbReference>
<dbReference type="InterPro" id="IPR042201">
    <property type="entry name" value="FH2_Formin_sf"/>
</dbReference>
<feature type="region of interest" description="Disordered" evidence="2">
    <location>
        <begin position="30"/>
        <end position="95"/>
    </location>
</feature>
<feature type="compositionally biased region" description="Polar residues" evidence="2">
    <location>
        <begin position="558"/>
        <end position="570"/>
    </location>
</feature>
<dbReference type="Gene3D" id="1.20.58.2220">
    <property type="entry name" value="Formin, FH2 domain"/>
    <property type="match status" value="1"/>
</dbReference>
<sequence length="1146" mass="127072">MHVMNCLSLVNDKENGAISVATGLMIEDTTTEQVPPPPPAPPLPSPCSVTGAGFTPPPPGVLPPPPPPPPPPPGHTPPAPPQFINGHGPHSKKKRMRSFFWKTIPEEQVRGKTNIWTIAARRQQFQIDTKTIEELFGQQEETNPQGPRRRTSKSSFKDTKEEISILDSKRSMNIGIFLKQFKKPAQSILEDINQGKSDPYGSEMLREFLKLLPEAEEVKKLKAFDGDVAKLCQADYFMYLLIQVPNYSLRIEAMVLKREFTPSCTSLRKDMAIIRTATKELMSCEELHSILHLVLQAGNIMNAGGYAGNAVGFKLSSLLKLADTKANKPGMNLLHFVALEAQKKDVVLLTFSEKLQHIHDAARLSIDNIEAELHSLSAKTRSLKDNIRQDPGLFHQMEGFIQFAVKELKELEYWKRELQEQGNTLIDFFCEDKETMKLDECFQIFRDFCIKFNKAVKENRERESQEIHQLQRLRELEEKRRSWAAGELGSFGRSSSENDVQTLAKKGLEDFLPFLRQRPQSPLNRNPSTRRSRLSLGITTDRELRSFLEISKDEDPNKFNSLPRANTRQARPSIALTESKEPRDLSLNNLNLHQASETKMDSADLSQLPSAQPSHLQDMEVGSTSTNLCYSEKNTDNSPHRSSVPGVEATDINALALAVEECKVVEGLHKSDIQGTKPMEDMLLINLEDVGAADLETLDDLSLHSLSTADNDDPMPSYKSSREADDCQAKVASCKNEVSEHTSSGPTSMDTSVSGSKEHEPTFYISDTTDCSLTFDCSEGNDLKSVGNEMKEQDGRAYSCANDARDGSSTVASNLNLSSAKEISLHTSSNEKEDSSSKHNFPKEKPVKCRESLGPKRNSLKDRSLNSSKSSGTRPTQTATARPIRTLNASENVSMRKVVPISRSNKAPSSLKKPEAKPALREASTAETQLSRRNSIRGTTETLPRIPYRHSLSVEEPKLQRGTATSSSAHFERDQVQRKGSLKVPGSKSVRSIPKSKPDESKICRSTVKPQAPPDANKSTTASAPKTPSSLPNFARNTVASSSRSAKVDLHNSSKTPSITRSVSQRLPRMRPAANSDDLTPKENTGNFLKRANSARVVKRNTDHSDILSAKVEPTAKEQGIMEKSSLKLKDANRTTIGKIFKPLLK</sequence>
<feature type="compositionally biased region" description="Low complexity" evidence="2">
    <location>
        <begin position="1018"/>
        <end position="1030"/>
    </location>
</feature>
<feature type="domain" description="FH2" evidence="3">
    <location>
        <begin position="86"/>
        <end position="478"/>
    </location>
</feature>
<feature type="compositionally biased region" description="Polar residues" evidence="2">
    <location>
        <begin position="925"/>
        <end position="942"/>
    </location>
</feature>